<dbReference type="Proteomes" id="UP000192468">
    <property type="component" value="Unassembled WGS sequence"/>
</dbReference>
<dbReference type="AlphaFoldDB" id="A0A1W1X0P0"/>
<dbReference type="STRING" id="1121291.SAMN02745134_00282"/>
<reference evidence="1 2" key="1">
    <citation type="submission" date="2017-04" db="EMBL/GenBank/DDBJ databases">
        <authorList>
            <person name="Afonso C.L."/>
            <person name="Miller P.J."/>
            <person name="Scott M.A."/>
            <person name="Spackman E."/>
            <person name="Goraichik I."/>
            <person name="Dimitrov K.M."/>
            <person name="Suarez D.L."/>
            <person name="Swayne D.E."/>
        </authorList>
    </citation>
    <scope>NUCLEOTIDE SEQUENCE [LARGE SCALE GENOMIC DNA]</scope>
    <source>
        <strain evidence="1 2">DSM 12555</strain>
    </source>
</reference>
<accession>A0A1W1X0P0</accession>
<dbReference type="EMBL" id="FWXH01000002">
    <property type="protein sequence ID" value="SMC17288.1"/>
    <property type="molecule type" value="Genomic_DNA"/>
</dbReference>
<evidence type="ECO:0000313" key="1">
    <source>
        <dbReference type="EMBL" id="SMC17288.1"/>
    </source>
</evidence>
<keyword evidence="2" id="KW-1185">Reference proteome</keyword>
<organism evidence="1 2">
    <name type="scientific">Clostridium acidisoli DSM 12555</name>
    <dbReference type="NCBI Taxonomy" id="1121291"/>
    <lineage>
        <taxon>Bacteria</taxon>
        <taxon>Bacillati</taxon>
        <taxon>Bacillota</taxon>
        <taxon>Clostridia</taxon>
        <taxon>Eubacteriales</taxon>
        <taxon>Clostridiaceae</taxon>
        <taxon>Clostridium</taxon>
    </lineage>
</organism>
<dbReference type="RefSeq" id="WP_176212554.1">
    <property type="nucleotide sequence ID" value="NZ_FWXH01000002.1"/>
</dbReference>
<gene>
    <name evidence="1" type="ORF">SAMN02745134_00282</name>
</gene>
<proteinExistence type="predicted"/>
<protein>
    <submittedName>
        <fullName evidence="1">Uncharacterized protein</fullName>
    </submittedName>
</protein>
<name>A0A1W1X0P0_9CLOT</name>
<evidence type="ECO:0000313" key="2">
    <source>
        <dbReference type="Proteomes" id="UP000192468"/>
    </source>
</evidence>
<sequence>MKIKELTEIERLELSLKYSVSEKHKESLIKRINKLKSGQLNMFAEKE</sequence>